<sequence length="108" mass="12410">MSVNKIIFKLCFKCEYTSGLLASMLLTTSFSFQHSNHGLEMAFSVHLTRQGSGNKDLPSSIDHSQGVRIVKYLKDTDLERESPRLLLWIHFPLWAKYLTSLHPCLKRV</sequence>
<dbReference type="Proteomes" id="UP000234681">
    <property type="component" value="Chromosome 5"/>
</dbReference>
<gene>
    <name evidence="1" type="ORF">rCG_63353</name>
</gene>
<name>A6IIP8_RAT</name>
<evidence type="ECO:0000313" key="2">
    <source>
        <dbReference type="Proteomes" id="UP000234681"/>
    </source>
</evidence>
<dbReference type="EMBL" id="CH473962">
    <property type="protein sequence ID" value="EDL98618.1"/>
    <property type="molecule type" value="Genomic_DNA"/>
</dbReference>
<reference evidence="2" key="1">
    <citation type="submission" date="2005-09" db="EMBL/GenBank/DDBJ databases">
        <authorList>
            <person name="Mural R.J."/>
            <person name="Li P.W."/>
            <person name="Adams M.D."/>
            <person name="Amanatides P.G."/>
            <person name="Baden-Tillson H."/>
            <person name="Barnstead M."/>
            <person name="Chin S.H."/>
            <person name="Dew I."/>
            <person name="Evans C.A."/>
            <person name="Ferriera S."/>
            <person name="Flanigan M."/>
            <person name="Fosler C."/>
            <person name="Glodek A."/>
            <person name="Gu Z."/>
            <person name="Holt R.A."/>
            <person name="Jennings D."/>
            <person name="Kraft C.L."/>
            <person name="Lu F."/>
            <person name="Nguyen T."/>
            <person name="Nusskern D.R."/>
            <person name="Pfannkoch C.M."/>
            <person name="Sitter C."/>
            <person name="Sutton G.G."/>
            <person name="Venter J.C."/>
            <person name="Wang Z."/>
            <person name="Woodage T."/>
            <person name="Zheng X.H."/>
            <person name="Zhong F."/>
        </authorList>
    </citation>
    <scope>NUCLEOTIDE SEQUENCE [LARGE SCALE GENOMIC DNA]</scope>
    <source>
        <strain>BN</strain>
        <strain evidence="2">Sprague-Dawley</strain>
    </source>
</reference>
<organism evidence="1 2">
    <name type="scientific">Rattus norvegicus</name>
    <name type="common">Rat</name>
    <dbReference type="NCBI Taxonomy" id="10116"/>
    <lineage>
        <taxon>Eukaryota</taxon>
        <taxon>Metazoa</taxon>
        <taxon>Chordata</taxon>
        <taxon>Craniata</taxon>
        <taxon>Vertebrata</taxon>
        <taxon>Euteleostomi</taxon>
        <taxon>Mammalia</taxon>
        <taxon>Eutheria</taxon>
        <taxon>Euarchontoglires</taxon>
        <taxon>Glires</taxon>
        <taxon>Rodentia</taxon>
        <taxon>Myomorpha</taxon>
        <taxon>Muroidea</taxon>
        <taxon>Muridae</taxon>
        <taxon>Murinae</taxon>
        <taxon>Rattus</taxon>
    </lineage>
</organism>
<proteinExistence type="predicted"/>
<accession>A6IIP8</accession>
<evidence type="ECO:0000313" key="1">
    <source>
        <dbReference type="EMBL" id="EDL98618.1"/>
    </source>
</evidence>
<dbReference type="AlphaFoldDB" id="A6IIP8"/>
<protein>
    <submittedName>
        <fullName evidence="1">RCG63353</fullName>
    </submittedName>
</protein>